<evidence type="ECO:0000256" key="4">
    <source>
        <dbReference type="ARBA" id="ARBA00004752"/>
    </source>
</evidence>
<dbReference type="AlphaFoldDB" id="A0A3S0QSI2"/>
<evidence type="ECO:0000313" key="22">
    <source>
        <dbReference type="Proteomes" id="UP000278983"/>
    </source>
</evidence>
<sequence>MKDLKDYSLLKHNTFGIDVRCSRFLEFATVEEAQQVARELQRESAQFLIIGGGSNLLLTQDFEGTVVHSEIKGMSHDGNGRLCCGSGEQWDDVVAYCVSNNLYGAENLSLIPGDVGASAVQNIGAYGAEVKDLIESIEAVEIATAKVVTINVADCRYAYRMSRFKDEWKNSYLITAVTYKLKTGRFEPKKEYGNIDSELQRQGIHNPTAEQLRQTVIGIRRQKLPDPDVEGNAGSFFMNPVVDKEKYESLASQYPGIPHYTLSDGKEKIPAGWMIDRCGWKGRSLGRAGVHDKQALVLVNRGGATGSEIVALSDAIRKDVFEKFGIEIYPEVNILPQPQNT</sequence>
<dbReference type="OrthoDB" id="9804753at2"/>
<reference evidence="21 22" key="1">
    <citation type="submission" date="2018-12" db="EMBL/GenBank/DDBJ databases">
        <title>Genome sequencing of Prevotella sp. KCOM 3155 (= JS262).</title>
        <authorList>
            <person name="Kook J.-K."/>
            <person name="Park S.-N."/>
            <person name="Lim Y.K."/>
        </authorList>
    </citation>
    <scope>NUCLEOTIDE SEQUENCE [LARGE SCALE GENOMIC DNA]</scope>
    <source>
        <strain evidence="21 22">KCOM 3155</strain>
    </source>
</reference>
<evidence type="ECO:0000256" key="18">
    <source>
        <dbReference type="ARBA" id="ARBA00048914"/>
    </source>
</evidence>
<dbReference type="Gene3D" id="3.90.78.10">
    <property type="entry name" value="UDP-N-acetylenolpyruvoylglucosamine reductase, C-terminal domain"/>
    <property type="match status" value="1"/>
</dbReference>
<dbReference type="InterPro" id="IPR016167">
    <property type="entry name" value="FAD-bd_PCMH_sub1"/>
</dbReference>
<keyword evidence="9 19" id="KW-0285">Flavoprotein</keyword>
<dbReference type="SUPFAM" id="SSF56194">
    <property type="entry name" value="Uridine diphospho-N-Acetylenolpyruvylglucosamine reductase, MurB, C-terminal domain"/>
    <property type="match status" value="1"/>
</dbReference>
<dbReference type="InterPro" id="IPR003170">
    <property type="entry name" value="MurB"/>
</dbReference>
<evidence type="ECO:0000256" key="1">
    <source>
        <dbReference type="ARBA" id="ARBA00001974"/>
    </source>
</evidence>
<dbReference type="GO" id="GO:0071949">
    <property type="term" value="F:FAD binding"/>
    <property type="evidence" value="ECO:0007669"/>
    <property type="project" value="InterPro"/>
</dbReference>
<keyword evidence="10 19" id="KW-0274">FAD</keyword>
<dbReference type="InterPro" id="IPR011601">
    <property type="entry name" value="MurB_C"/>
</dbReference>
<dbReference type="EMBL" id="RYYU01000001">
    <property type="protein sequence ID" value="RUL58373.1"/>
    <property type="molecule type" value="Genomic_DNA"/>
</dbReference>
<evidence type="ECO:0000256" key="19">
    <source>
        <dbReference type="HAMAP-Rule" id="MF_00037"/>
    </source>
</evidence>
<comment type="cofactor">
    <cofactor evidence="1 19">
        <name>FAD</name>
        <dbReference type="ChEBI" id="CHEBI:57692"/>
    </cofactor>
</comment>
<evidence type="ECO:0000256" key="7">
    <source>
        <dbReference type="ARBA" id="ARBA00022490"/>
    </source>
</evidence>
<evidence type="ECO:0000256" key="11">
    <source>
        <dbReference type="ARBA" id="ARBA00022857"/>
    </source>
</evidence>
<dbReference type="NCBIfam" id="NF000755">
    <property type="entry name" value="PRK00046.1"/>
    <property type="match status" value="1"/>
</dbReference>
<gene>
    <name evidence="19" type="primary">murB</name>
    <name evidence="21" type="ORF">EHV08_00370</name>
</gene>
<evidence type="ECO:0000256" key="6">
    <source>
        <dbReference type="ARBA" id="ARBA00015188"/>
    </source>
</evidence>
<name>A0A3S0QSI2_9BACT</name>
<keyword evidence="12 19" id="KW-0133">Cell shape</keyword>
<feature type="domain" description="FAD-binding PCMH-type" evidence="20">
    <location>
        <begin position="17"/>
        <end position="184"/>
    </location>
</feature>
<evidence type="ECO:0000256" key="15">
    <source>
        <dbReference type="ARBA" id="ARBA00023306"/>
    </source>
</evidence>
<dbReference type="NCBIfam" id="TIGR00179">
    <property type="entry name" value="murB"/>
    <property type="match status" value="1"/>
</dbReference>
<dbReference type="GO" id="GO:0009252">
    <property type="term" value="P:peptidoglycan biosynthetic process"/>
    <property type="evidence" value="ECO:0007669"/>
    <property type="project" value="UniProtKB-UniRule"/>
</dbReference>
<dbReference type="GO" id="GO:0071555">
    <property type="term" value="P:cell wall organization"/>
    <property type="evidence" value="ECO:0007669"/>
    <property type="project" value="UniProtKB-KW"/>
</dbReference>
<dbReference type="PANTHER" id="PTHR21071">
    <property type="entry name" value="UDP-N-ACETYLENOLPYRUVOYLGLUCOSAMINE REDUCTASE"/>
    <property type="match status" value="1"/>
</dbReference>
<keyword evidence="14 19" id="KW-0560">Oxidoreductase</keyword>
<dbReference type="PANTHER" id="PTHR21071:SF4">
    <property type="entry name" value="UDP-N-ACETYLENOLPYRUVOYLGLUCOSAMINE REDUCTASE"/>
    <property type="match status" value="1"/>
</dbReference>
<dbReference type="GO" id="GO:0008360">
    <property type="term" value="P:regulation of cell shape"/>
    <property type="evidence" value="ECO:0007669"/>
    <property type="project" value="UniProtKB-KW"/>
</dbReference>
<dbReference type="NCBIfam" id="NF010478">
    <property type="entry name" value="PRK13903.1"/>
    <property type="match status" value="1"/>
</dbReference>
<dbReference type="RefSeq" id="WP_126677477.1">
    <property type="nucleotide sequence ID" value="NZ_RYYU01000001.1"/>
</dbReference>
<accession>A0A3S0QSI2</accession>
<evidence type="ECO:0000256" key="16">
    <source>
        <dbReference type="ARBA" id="ARBA00023316"/>
    </source>
</evidence>
<evidence type="ECO:0000259" key="20">
    <source>
        <dbReference type="PROSITE" id="PS51387"/>
    </source>
</evidence>
<dbReference type="UniPathway" id="UPA00219"/>
<dbReference type="InterPro" id="IPR036635">
    <property type="entry name" value="MurB_C_sf"/>
</dbReference>
<feature type="active site" evidence="19">
    <location>
        <position position="331"/>
    </location>
</feature>
<keyword evidence="15 19" id="KW-0131">Cell cycle</keyword>
<dbReference type="GO" id="GO:0051301">
    <property type="term" value="P:cell division"/>
    <property type="evidence" value="ECO:0007669"/>
    <property type="project" value="UniProtKB-KW"/>
</dbReference>
<evidence type="ECO:0000256" key="10">
    <source>
        <dbReference type="ARBA" id="ARBA00022827"/>
    </source>
</evidence>
<protein>
    <recommendedName>
        <fullName evidence="6 19">UDP-N-acetylenolpyruvoylglucosamine reductase</fullName>
        <ecNumber evidence="5 19">1.3.1.98</ecNumber>
    </recommendedName>
    <alternativeName>
        <fullName evidence="17 19">UDP-N-acetylmuramate dehydrogenase</fullName>
    </alternativeName>
</protein>
<dbReference type="Gene3D" id="3.30.43.10">
    <property type="entry name" value="Uridine Diphospho-n-acetylenolpyruvylglucosamine Reductase, domain 2"/>
    <property type="match status" value="1"/>
</dbReference>
<dbReference type="InterPro" id="IPR036318">
    <property type="entry name" value="FAD-bd_PCMH-like_sf"/>
</dbReference>
<comment type="caution">
    <text evidence="21">The sequence shown here is derived from an EMBL/GenBank/DDBJ whole genome shotgun (WGS) entry which is preliminary data.</text>
</comment>
<feature type="active site" evidence="19">
    <location>
        <position position="160"/>
    </location>
</feature>
<dbReference type="Gene3D" id="3.30.465.10">
    <property type="match status" value="1"/>
</dbReference>
<dbReference type="Proteomes" id="UP000278983">
    <property type="component" value="Unassembled WGS sequence"/>
</dbReference>
<evidence type="ECO:0000256" key="14">
    <source>
        <dbReference type="ARBA" id="ARBA00023002"/>
    </source>
</evidence>
<keyword evidence="7 19" id="KW-0963">Cytoplasm</keyword>
<evidence type="ECO:0000256" key="17">
    <source>
        <dbReference type="ARBA" id="ARBA00031026"/>
    </source>
</evidence>
<comment type="pathway">
    <text evidence="4 19">Cell wall biogenesis; peptidoglycan biosynthesis.</text>
</comment>
<dbReference type="InterPro" id="IPR016166">
    <property type="entry name" value="FAD-bd_PCMH"/>
</dbReference>
<dbReference type="EC" id="1.3.1.98" evidence="5 19"/>
<comment type="catalytic activity">
    <reaction evidence="18 19">
        <text>UDP-N-acetyl-alpha-D-muramate + NADP(+) = UDP-N-acetyl-3-O-(1-carboxyvinyl)-alpha-D-glucosamine + NADPH + H(+)</text>
        <dbReference type="Rhea" id="RHEA:12248"/>
        <dbReference type="ChEBI" id="CHEBI:15378"/>
        <dbReference type="ChEBI" id="CHEBI:57783"/>
        <dbReference type="ChEBI" id="CHEBI:58349"/>
        <dbReference type="ChEBI" id="CHEBI:68483"/>
        <dbReference type="ChEBI" id="CHEBI:70757"/>
        <dbReference type="EC" id="1.3.1.98"/>
    </reaction>
</comment>
<keyword evidence="11 19" id="KW-0521">NADP</keyword>
<comment type="subcellular location">
    <subcellularLocation>
        <location evidence="3 19">Cytoplasm</location>
    </subcellularLocation>
</comment>
<dbReference type="InterPro" id="IPR016169">
    <property type="entry name" value="FAD-bd_PCMH_sub2"/>
</dbReference>
<evidence type="ECO:0000256" key="5">
    <source>
        <dbReference type="ARBA" id="ARBA00012518"/>
    </source>
</evidence>
<feature type="active site" description="Proton donor" evidence="19">
    <location>
        <position position="235"/>
    </location>
</feature>
<evidence type="ECO:0000256" key="3">
    <source>
        <dbReference type="ARBA" id="ARBA00004496"/>
    </source>
</evidence>
<dbReference type="GO" id="GO:0008762">
    <property type="term" value="F:UDP-N-acetylmuramate dehydrogenase activity"/>
    <property type="evidence" value="ECO:0007669"/>
    <property type="project" value="UniProtKB-UniRule"/>
</dbReference>
<evidence type="ECO:0000256" key="8">
    <source>
        <dbReference type="ARBA" id="ARBA00022618"/>
    </source>
</evidence>
<keyword evidence="8 19" id="KW-0132">Cell division</keyword>
<evidence type="ECO:0000313" key="21">
    <source>
        <dbReference type="EMBL" id="RUL58373.1"/>
    </source>
</evidence>
<evidence type="ECO:0000256" key="2">
    <source>
        <dbReference type="ARBA" id="ARBA00003921"/>
    </source>
</evidence>
<keyword evidence="16 19" id="KW-0961">Cell wall biogenesis/degradation</keyword>
<dbReference type="SUPFAM" id="SSF56176">
    <property type="entry name" value="FAD-binding/transporter-associated domain-like"/>
    <property type="match status" value="1"/>
</dbReference>
<keyword evidence="13 19" id="KW-0573">Peptidoglycan synthesis</keyword>
<comment type="function">
    <text evidence="2 19">Cell wall formation.</text>
</comment>
<dbReference type="Pfam" id="PF01565">
    <property type="entry name" value="FAD_binding_4"/>
    <property type="match status" value="1"/>
</dbReference>
<proteinExistence type="inferred from homology"/>
<dbReference type="GO" id="GO:0005829">
    <property type="term" value="C:cytosol"/>
    <property type="evidence" value="ECO:0007669"/>
    <property type="project" value="TreeGrafter"/>
</dbReference>
<comment type="similarity">
    <text evidence="19">Belongs to the MurB family.</text>
</comment>
<dbReference type="InterPro" id="IPR006094">
    <property type="entry name" value="Oxid_FAD_bind_N"/>
</dbReference>
<evidence type="ECO:0000256" key="12">
    <source>
        <dbReference type="ARBA" id="ARBA00022960"/>
    </source>
</evidence>
<keyword evidence="22" id="KW-1185">Reference proteome</keyword>
<evidence type="ECO:0000256" key="13">
    <source>
        <dbReference type="ARBA" id="ARBA00022984"/>
    </source>
</evidence>
<dbReference type="HAMAP" id="MF_00037">
    <property type="entry name" value="MurB"/>
    <property type="match status" value="1"/>
</dbReference>
<dbReference type="Pfam" id="PF02873">
    <property type="entry name" value="MurB_C"/>
    <property type="match status" value="1"/>
</dbReference>
<dbReference type="PROSITE" id="PS51387">
    <property type="entry name" value="FAD_PCMH"/>
    <property type="match status" value="1"/>
</dbReference>
<organism evidence="21 22">
    <name type="scientific">Prevotella koreensis</name>
    <dbReference type="NCBI Taxonomy" id="2490854"/>
    <lineage>
        <taxon>Bacteria</taxon>
        <taxon>Pseudomonadati</taxon>
        <taxon>Bacteroidota</taxon>
        <taxon>Bacteroidia</taxon>
        <taxon>Bacteroidales</taxon>
        <taxon>Prevotellaceae</taxon>
        <taxon>Prevotella</taxon>
    </lineage>
</organism>
<evidence type="ECO:0000256" key="9">
    <source>
        <dbReference type="ARBA" id="ARBA00022630"/>
    </source>
</evidence>